<sequence length="534" mass="58342">MAPRAPTLLSLISSTSYPPLPSVEELEQLRNALEAQAASVAVRSAAAGEDNRKKDKKRKDREATDDRERAALAANERSGMALDAVERRRMGNDDVKVKRERESPAPSNASSASFRPHGNQTTYGNGHKKKKVKRVLDSEDEGTPHGQSTSGLKLKLPNGSNNKSRPSIDPSPTPSSSTLSAGQGGGNIDWNLPPPPQRALVPPRPGVQKPLKPGPKRQADVDEDFSDKKAPSQIAVQTFWQNIEPYIRDIREDDLAMLNFKADTPESYVIPPRGRHYTEIWDEEDGNPPGTTPRVPVPAMRQPTTNQPVVHCVPTDLRDPNLAEENRGLGPMTERVVAAVVAGNDLADAAKQEAAGKPEPFEENPQAPRVDVVDLEDKVKKELRSTMLLGEHEETAINDERKARLARVAKDRLAYGEYQNVLDEIEKSIEAAWAKRTKKHGSGGKQVLQGGVISGAGRPPVPESFKQKLSVRDRWIKQVGKTMLDRPAGEVIGTPTKSIYEGIGEGSEEKDEKAVDEAMEVDEAEADEVEGMAV</sequence>
<evidence type="ECO:0000256" key="1">
    <source>
        <dbReference type="ARBA" id="ARBA00004123"/>
    </source>
</evidence>
<keyword evidence="4" id="KW-0804">Transcription</keyword>
<feature type="compositionally biased region" description="Pro residues" evidence="6">
    <location>
        <begin position="192"/>
        <end position="205"/>
    </location>
</feature>
<dbReference type="InterPro" id="IPR019340">
    <property type="entry name" value="Histone_AcTrfase_su3"/>
</dbReference>
<comment type="subcellular location">
    <subcellularLocation>
        <location evidence="1">Nucleus</location>
    </subcellularLocation>
</comment>
<protein>
    <submittedName>
        <fullName evidence="7">Ada3 protein (Ngg1 protein)</fullName>
    </submittedName>
</protein>
<gene>
    <name evidence="7" type="ORF">A1Q1_05825</name>
</gene>
<feature type="region of interest" description="Disordered" evidence="6">
    <location>
        <begin position="42"/>
        <end position="230"/>
    </location>
</feature>
<dbReference type="AlphaFoldDB" id="J5SHL8"/>
<dbReference type="KEGG" id="tasa:A1Q1_05825"/>
<feature type="compositionally biased region" description="Acidic residues" evidence="6">
    <location>
        <begin position="517"/>
        <end position="534"/>
    </location>
</feature>
<evidence type="ECO:0000256" key="2">
    <source>
        <dbReference type="ARBA" id="ARBA00005330"/>
    </source>
</evidence>
<keyword evidence="3" id="KW-0805">Transcription regulation</keyword>
<evidence type="ECO:0000256" key="6">
    <source>
        <dbReference type="SAM" id="MobiDB-lite"/>
    </source>
</evidence>
<dbReference type="GO" id="GO:0005634">
    <property type="term" value="C:nucleus"/>
    <property type="evidence" value="ECO:0007669"/>
    <property type="project" value="UniProtKB-SubCell"/>
</dbReference>
<proteinExistence type="inferred from homology"/>
<evidence type="ECO:0000256" key="4">
    <source>
        <dbReference type="ARBA" id="ARBA00023163"/>
    </source>
</evidence>
<dbReference type="PANTHER" id="PTHR13556:SF2">
    <property type="entry name" value="TRANSCRIPTIONAL ADAPTER 3"/>
    <property type="match status" value="1"/>
</dbReference>
<name>J5SHL8_TRIAS</name>
<dbReference type="RefSeq" id="XP_014176509.1">
    <property type="nucleotide sequence ID" value="XM_014321034.1"/>
</dbReference>
<feature type="region of interest" description="Disordered" evidence="6">
    <location>
        <begin position="487"/>
        <end position="534"/>
    </location>
</feature>
<feature type="compositionally biased region" description="Low complexity" evidence="6">
    <location>
        <begin position="104"/>
        <end position="113"/>
    </location>
</feature>
<feature type="region of interest" description="Disordered" evidence="6">
    <location>
        <begin position="440"/>
        <end position="464"/>
    </location>
</feature>
<dbReference type="GO" id="GO:0000124">
    <property type="term" value="C:SAGA complex"/>
    <property type="evidence" value="ECO:0007669"/>
    <property type="project" value="TreeGrafter"/>
</dbReference>
<dbReference type="Pfam" id="PF10198">
    <property type="entry name" value="Ada3"/>
    <property type="match status" value="1"/>
</dbReference>
<dbReference type="VEuPathDB" id="FungiDB:A1Q1_05825"/>
<dbReference type="OrthoDB" id="1232at2759"/>
<evidence type="ECO:0000256" key="3">
    <source>
        <dbReference type="ARBA" id="ARBA00023015"/>
    </source>
</evidence>
<dbReference type="GO" id="GO:0003713">
    <property type="term" value="F:transcription coactivator activity"/>
    <property type="evidence" value="ECO:0007669"/>
    <property type="project" value="TreeGrafter"/>
</dbReference>
<feature type="compositionally biased region" description="Basic and acidic residues" evidence="6">
    <location>
        <begin position="60"/>
        <end position="70"/>
    </location>
</feature>
<feature type="compositionally biased region" description="Low complexity" evidence="6">
    <location>
        <begin position="164"/>
        <end position="180"/>
    </location>
</feature>
<evidence type="ECO:0000313" key="8">
    <source>
        <dbReference type="Proteomes" id="UP000002748"/>
    </source>
</evidence>
<dbReference type="PANTHER" id="PTHR13556">
    <property type="entry name" value="TRANSCRIPTIONAL ADAPTER 3-RELATED"/>
    <property type="match status" value="1"/>
</dbReference>
<evidence type="ECO:0000313" key="7">
    <source>
        <dbReference type="EMBL" id="EJT45676.1"/>
    </source>
</evidence>
<feature type="region of interest" description="Disordered" evidence="6">
    <location>
        <begin position="279"/>
        <end position="315"/>
    </location>
</feature>
<reference evidence="7 8" key="1">
    <citation type="journal article" date="2012" name="Eukaryot. Cell">
        <title>Draft genome sequence of CBS 2479, the standard type strain of Trichosporon asahii.</title>
        <authorList>
            <person name="Yang R.Y."/>
            <person name="Li H.T."/>
            <person name="Zhu H."/>
            <person name="Zhou G.P."/>
            <person name="Wang M."/>
            <person name="Wang L."/>
        </authorList>
    </citation>
    <scope>NUCLEOTIDE SEQUENCE [LARGE SCALE GENOMIC DNA]</scope>
    <source>
        <strain evidence="8">ATCC 90039 / CBS 2479 / JCM 2466 / KCTC 7840 / NCYC 2677 / UAMH 7654</strain>
    </source>
</reference>
<evidence type="ECO:0000256" key="5">
    <source>
        <dbReference type="ARBA" id="ARBA00023242"/>
    </source>
</evidence>
<dbReference type="GeneID" id="25989337"/>
<accession>J5SHL8</accession>
<keyword evidence="5" id="KW-0539">Nucleus</keyword>
<feature type="compositionally biased region" description="Basic and acidic residues" evidence="6">
    <location>
        <begin position="84"/>
        <end position="103"/>
    </location>
</feature>
<dbReference type="Proteomes" id="UP000002748">
    <property type="component" value="Unassembled WGS sequence"/>
</dbReference>
<dbReference type="EMBL" id="ALBS01000322">
    <property type="protein sequence ID" value="EJT45676.1"/>
    <property type="molecule type" value="Genomic_DNA"/>
</dbReference>
<dbReference type="GO" id="GO:0006357">
    <property type="term" value="P:regulation of transcription by RNA polymerase II"/>
    <property type="evidence" value="ECO:0007669"/>
    <property type="project" value="TreeGrafter"/>
</dbReference>
<dbReference type="HOGENOM" id="CLU_020179_1_0_1"/>
<comment type="caution">
    <text evidence="7">The sequence shown here is derived from an EMBL/GenBank/DDBJ whole genome shotgun (WGS) entry which is preliminary data.</text>
</comment>
<organism evidence="7 8">
    <name type="scientific">Trichosporon asahii var. asahii (strain ATCC 90039 / CBS 2479 / JCM 2466 / KCTC 7840 / NBRC 103889/ NCYC 2677 / UAMH 7654)</name>
    <name type="common">Yeast</name>
    <dbReference type="NCBI Taxonomy" id="1186058"/>
    <lineage>
        <taxon>Eukaryota</taxon>
        <taxon>Fungi</taxon>
        <taxon>Dikarya</taxon>
        <taxon>Basidiomycota</taxon>
        <taxon>Agaricomycotina</taxon>
        <taxon>Tremellomycetes</taxon>
        <taxon>Trichosporonales</taxon>
        <taxon>Trichosporonaceae</taxon>
        <taxon>Trichosporon</taxon>
    </lineage>
</organism>
<comment type="similarity">
    <text evidence="2">Belongs to the NGG1 family.</text>
</comment>